<dbReference type="EMBL" id="VIIS01001028">
    <property type="protein sequence ID" value="KAF0302677.1"/>
    <property type="molecule type" value="Genomic_DNA"/>
</dbReference>
<dbReference type="FunFam" id="2.30.180.10:FF:000032">
    <property type="entry name" value="Fasciclin domain-containing protein, putative"/>
    <property type="match status" value="1"/>
</dbReference>
<dbReference type="InterPro" id="IPR036378">
    <property type="entry name" value="FAS1_dom_sf"/>
</dbReference>
<dbReference type="GO" id="GO:0030198">
    <property type="term" value="P:extracellular matrix organization"/>
    <property type="evidence" value="ECO:0007669"/>
    <property type="project" value="TreeGrafter"/>
</dbReference>
<evidence type="ECO:0000259" key="1">
    <source>
        <dbReference type="PROSITE" id="PS50213"/>
    </source>
</evidence>
<feature type="domain" description="FAS1" evidence="1">
    <location>
        <begin position="1"/>
        <end position="120"/>
    </location>
</feature>
<feature type="domain" description="FAS1" evidence="1">
    <location>
        <begin position="126"/>
        <end position="286"/>
    </location>
</feature>
<name>A0A6A4W468_AMPAM</name>
<dbReference type="AlphaFoldDB" id="A0A6A4W468"/>
<keyword evidence="3" id="KW-1185">Reference proteome</keyword>
<organism evidence="2 3">
    <name type="scientific">Amphibalanus amphitrite</name>
    <name type="common">Striped barnacle</name>
    <name type="synonym">Balanus amphitrite</name>
    <dbReference type="NCBI Taxonomy" id="1232801"/>
    <lineage>
        <taxon>Eukaryota</taxon>
        <taxon>Metazoa</taxon>
        <taxon>Ecdysozoa</taxon>
        <taxon>Arthropoda</taxon>
        <taxon>Crustacea</taxon>
        <taxon>Multicrustacea</taxon>
        <taxon>Cirripedia</taxon>
        <taxon>Thoracica</taxon>
        <taxon>Thoracicalcarea</taxon>
        <taxon>Balanomorpha</taxon>
        <taxon>Balanoidea</taxon>
        <taxon>Balanidae</taxon>
        <taxon>Amphibalaninae</taxon>
        <taxon>Amphibalanus</taxon>
    </lineage>
</organism>
<gene>
    <name evidence="2" type="primary">Tgfbi_2</name>
    <name evidence="2" type="ORF">FJT64_025240</name>
</gene>
<dbReference type="GO" id="GO:0007155">
    <property type="term" value="P:cell adhesion"/>
    <property type="evidence" value="ECO:0007669"/>
    <property type="project" value="TreeGrafter"/>
</dbReference>
<accession>A0A6A4W468</accession>
<evidence type="ECO:0000313" key="3">
    <source>
        <dbReference type="Proteomes" id="UP000440578"/>
    </source>
</evidence>
<dbReference type="InterPro" id="IPR000782">
    <property type="entry name" value="FAS1_domain"/>
</dbReference>
<dbReference type="PANTHER" id="PTHR10900">
    <property type="entry name" value="PERIOSTIN-RELATED"/>
    <property type="match status" value="1"/>
</dbReference>
<protein>
    <submittedName>
        <fullName evidence="2">Transforming growth factor-beta-induced protein ig-h3</fullName>
    </submittedName>
</protein>
<dbReference type="PANTHER" id="PTHR10900:SF124">
    <property type="entry name" value="FI05614P"/>
    <property type="match status" value="1"/>
</dbReference>
<dbReference type="GO" id="GO:0050839">
    <property type="term" value="F:cell adhesion molecule binding"/>
    <property type="evidence" value="ECO:0007669"/>
    <property type="project" value="TreeGrafter"/>
</dbReference>
<proteinExistence type="predicted"/>
<dbReference type="Proteomes" id="UP000440578">
    <property type="component" value="Unassembled WGS sequence"/>
</dbReference>
<dbReference type="OrthoDB" id="286301at2759"/>
<evidence type="ECO:0000313" key="2">
    <source>
        <dbReference type="EMBL" id="KAF0302677.1"/>
    </source>
</evidence>
<sequence>MLCRGPSAPGPYTLFAPSERALGELLHRLGGVDTILDTMGKDSLLKLLQYHVLRGYALLEDMEHELLARTLEGSHLRINRYDTYDNVYGSATVTTANGERLVRAELAADNGLVHFIEGVLAPPPADLVRTLSRDPRGRFSVLIEAVKLAGLQEVLADTKGRPKVPLRGRWCPWQTSGAPGRSVVPLAAVPLTLLAPTNVAFTQLPAEQLRRLLRDRRRLRQLLLGHVLVGSVYSAGLQPFQELETLAGSTVRVFSDTVSMKVDNALVIVPDVTAGNGVVHAIDAVLGLPEER</sequence>
<dbReference type="GO" id="GO:0031012">
    <property type="term" value="C:extracellular matrix"/>
    <property type="evidence" value="ECO:0007669"/>
    <property type="project" value="TreeGrafter"/>
</dbReference>
<dbReference type="Gene3D" id="2.30.180.10">
    <property type="entry name" value="FAS1 domain"/>
    <property type="match status" value="2"/>
</dbReference>
<dbReference type="GO" id="GO:0005615">
    <property type="term" value="C:extracellular space"/>
    <property type="evidence" value="ECO:0007669"/>
    <property type="project" value="TreeGrafter"/>
</dbReference>
<dbReference type="Pfam" id="PF02469">
    <property type="entry name" value="Fasciclin"/>
    <property type="match status" value="2"/>
</dbReference>
<reference evidence="2 3" key="1">
    <citation type="submission" date="2019-07" db="EMBL/GenBank/DDBJ databases">
        <title>Draft genome assembly of a fouling barnacle, Amphibalanus amphitrite (Darwin, 1854): The first reference genome for Thecostraca.</title>
        <authorList>
            <person name="Kim W."/>
        </authorList>
    </citation>
    <scope>NUCLEOTIDE SEQUENCE [LARGE SCALE GENOMIC DNA]</scope>
    <source>
        <strain evidence="2">SNU_AA5</strain>
        <tissue evidence="2">Soma without cirri and trophi</tissue>
    </source>
</reference>
<dbReference type="InterPro" id="IPR050904">
    <property type="entry name" value="Adhesion/Biosynth-related"/>
</dbReference>
<dbReference type="SUPFAM" id="SSF82153">
    <property type="entry name" value="FAS1 domain"/>
    <property type="match status" value="2"/>
</dbReference>
<dbReference type="SMART" id="SM00554">
    <property type="entry name" value="FAS1"/>
    <property type="match status" value="2"/>
</dbReference>
<comment type="caution">
    <text evidence="2">The sequence shown here is derived from an EMBL/GenBank/DDBJ whole genome shotgun (WGS) entry which is preliminary data.</text>
</comment>
<dbReference type="PROSITE" id="PS50213">
    <property type="entry name" value="FAS1"/>
    <property type="match status" value="2"/>
</dbReference>